<gene>
    <name evidence="13" type="ORF">GHK24_04590</name>
</gene>
<evidence type="ECO:0000256" key="6">
    <source>
        <dbReference type="ARBA" id="ARBA00023136"/>
    </source>
</evidence>
<keyword evidence="3" id="KW-0997">Cell inner membrane</keyword>
<keyword evidence="4" id="KW-0812">Transmembrane</keyword>
<evidence type="ECO:0000256" key="8">
    <source>
        <dbReference type="ARBA" id="ARBA00038408"/>
    </source>
</evidence>
<dbReference type="SUPFAM" id="SSF109998">
    <property type="entry name" value="Triger factor/SurA peptide-binding domain-like"/>
    <property type="match status" value="1"/>
</dbReference>
<dbReference type="InterPro" id="IPR052029">
    <property type="entry name" value="PpiD_chaperone"/>
</dbReference>
<accession>A0A6L5JVG6</accession>
<dbReference type="EMBL" id="WIXJ01000002">
    <property type="protein sequence ID" value="MQY51056.1"/>
    <property type="molecule type" value="Genomic_DNA"/>
</dbReference>
<evidence type="ECO:0000256" key="5">
    <source>
        <dbReference type="ARBA" id="ARBA00022989"/>
    </source>
</evidence>
<keyword evidence="7" id="KW-0143">Chaperone</keyword>
<dbReference type="AlphaFoldDB" id="A0A6L5JVG6"/>
<comment type="caution">
    <text evidence="13">The sequence shown here is derived from an EMBL/GenBank/DDBJ whole genome shotgun (WGS) entry which is preliminary data.</text>
</comment>
<comment type="subcellular location">
    <subcellularLocation>
        <location evidence="1">Cell inner membrane</location>
        <topology evidence="1">Single-pass type II membrane protein</topology>
        <orientation evidence="1">Periplasmic side</orientation>
    </subcellularLocation>
</comment>
<keyword evidence="11" id="KW-0697">Rotamase</keyword>
<evidence type="ECO:0000259" key="12">
    <source>
        <dbReference type="PROSITE" id="PS50198"/>
    </source>
</evidence>
<dbReference type="InterPro" id="IPR046357">
    <property type="entry name" value="PPIase_dom_sf"/>
</dbReference>
<evidence type="ECO:0000256" key="7">
    <source>
        <dbReference type="ARBA" id="ARBA00023186"/>
    </source>
</evidence>
<dbReference type="Pfam" id="PF13616">
    <property type="entry name" value="Rotamase_3"/>
    <property type="match status" value="1"/>
</dbReference>
<organism evidence="13 14">
    <name type="scientific">Rhodocyclus tenuis</name>
    <name type="common">Rhodospirillum tenue</name>
    <dbReference type="NCBI Taxonomy" id="1066"/>
    <lineage>
        <taxon>Bacteria</taxon>
        <taxon>Pseudomonadati</taxon>
        <taxon>Pseudomonadota</taxon>
        <taxon>Betaproteobacteria</taxon>
        <taxon>Rhodocyclales</taxon>
        <taxon>Rhodocyclaceae</taxon>
        <taxon>Rhodocyclus</taxon>
    </lineage>
</organism>
<evidence type="ECO:0000313" key="13">
    <source>
        <dbReference type="EMBL" id="MQY51056.1"/>
    </source>
</evidence>
<keyword evidence="5" id="KW-1133">Transmembrane helix</keyword>
<dbReference type="GO" id="GO:0005886">
    <property type="term" value="C:plasma membrane"/>
    <property type="evidence" value="ECO:0007669"/>
    <property type="project" value="UniProtKB-SubCell"/>
</dbReference>
<proteinExistence type="inferred from homology"/>
<feature type="domain" description="PpiC" evidence="12">
    <location>
        <begin position="264"/>
        <end position="363"/>
    </location>
</feature>
<keyword evidence="6" id="KW-0472">Membrane</keyword>
<keyword evidence="2" id="KW-1003">Cell membrane</keyword>
<dbReference type="InterPro" id="IPR000297">
    <property type="entry name" value="PPIase_PpiC"/>
</dbReference>
<reference evidence="13 14" key="1">
    <citation type="submission" date="2019-10" db="EMBL/GenBank/DDBJ databases">
        <title>Whole-genome sequence of the purple nonsulfur photosynthetic bacterium Rhodocyclus tenuis.</title>
        <authorList>
            <person name="Kyndt J.A."/>
            <person name="Meyer T.E."/>
        </authorList>
    </citation>
    <scope>NUCLEOTIDE SEQUENCE [LARGE SCALE GENOMIC DNA]</scope>
    <source>
        <strain evidence="13 14">DSM 110</strain>
    </source>
</reference>
<sequence length="634" mass="69595">MFDAVRNNRKIVQIFLVLIALPFALWGVDSYVRGGSAGEDPASVGDSKITNQQFQQAWREQQDRMRQTLGANFKPEQMNTPEARMATLNALIDKRLLLVEANHSRLTVSDDALRDFIGRIPALQENGVFSNDRYESALRAQGMTQPQFEAQLRQDLTLQQLVGAVGDSGIVSKTSGDAILRVESEERLAGELRLPAAQYASQVSIDAAAIKKFYDENARLFQTPDQVRAEYVVLSLDALLAQAKVSDEDVKAWYEGHKDRYQSAEERRASHILLLDKDKDPAKTKAAAEALLKEVQQSPAKFADIARARSQDPGSAAKGGDLGFFGRGAMVKDFEEAAFKLKEGEISGIVKSDFGYHIIKVTAIRPGKQRSLEEVRPDIVAELKHQAASKRFAEAAEAFTNLVYEQPDSLKPAAERFGLKIETSGWMPKNAEPQQALGFGPLRDAKVQAALFSDDALKNKRNTEAVEIAPNTLLSARVVEHQAAAARPLESVKAQIEAHLKVREAAALAKKAGEARLAELQKGVAGDKANWGADKTFSRLQPLPAPPVVARAVLQAPVAKLPAYVGMTLDNGDYAIYRISKVSQPENVDEARRRAVARDYAAVVAQEDFAAYLASLRARTKVEINRKALDASER</sequence>
<evidence type="ECO:0000256" key="3">
    <source>
        <dbReference type="ARBA" id="ARBA00022519"/>
    </source>
</evidence>
<evidence type="ECO:0000256" key="11">
    <source>
        <dbReference type="PROSITE-ProRule" id="PRU00278"/>
    </source>
</evidence>
<dbReference type="PANTHER" id="PTHR47529:SF1">
    <property type="entry name" value="PERIPLASMIC CHAPERONE PPID"/>
    <property type="match status" value="1"/>
</dbReference>
<name>A0A6L5JVG6_RHOTE</name>
<evidence type="ECO:0000256" key="1">
    <source>
        <dbReference type="ARBA" id="ARBA00004382"/>
    </source>
</evidence>
<dbReference type="InterPro" id="IPR027304">
    <property type="entry name" value="Trigger_fact/SurA_dom_sf"/>
</dbReference>
<dbReference type="Proteomes" id="UP000480275">
    <property type="component" value="Unassembled WGS sequence"/>
</dbReference>
<dbReference type="SUPFAM" id="SSF54534">
    <property type="entry name" value="FKBP-like"/>
    <property type="match status" value="1"/>
</dbReference>
<dbReference type="OrthoDB" id="9812372at2"/>
<keyword evidence="11 13" id="KW-0413">Isomerase</keyword>
<evidence type="ECO:0000256" key="9">
    <source>
        <dbReference type="ARBA" id="ARBA00040743"/>
    </source>
</evidence>
<dbReference type="Gene3D" id="3.10.50.40">
    <property type="match status" value="1"/>
</dbReference>
<dbReference type="Gene3D" id="1.10.4030.10">
    <property type="entry name" value="Porin chaperone SurA, peptide-binding domain"/>
    <property type="match status" value="1"/>
</dbReference>
<comment type="similarity">
    <text evidence="8">Belongs to the PpiD chaperone family.</text>
</comment>
<evidence type="ECO:0000256" key="4">
    <source>
        <dbReference type="ARBA" id="ARBA00022692"/>
    </source>
</evidence>
<evidence type="ECO:0000256" key="10">
    <source>
        <dbReference type="ARBA" id="ARBA00042775"/>
    </source>
</evidence>
<evidence type="ECO:0000313" key="14">
    <source>
        <dbReference type="Proteomes" id="UP000480275"/>
    </source>
</evidence>
<protein>
    <recommendedName>
        <fullName evidence="9">Periplasmic chaperone PpiD</fullName>
    </recommendedName>
    <alternativeName>
        <fullName evidence="10">Periplasmic folding chaperone</fullName>
    </alternativeName>
</protein>
<dbReference type="Pfam" id="PF13624">
    <property type="entry name" value="SurA_N_3"/>
    <property type="match status" value="1"/>
</dbReference>
<evidence type="ECO:0000256" key="2">
    <source>
        <dbReference type="ARBA" id="ARBA00022475"/>
    </source>
</evidence>
<dbReference type="PROSITE" id="PS50198">
    <property type="entry name" value="PPIC_PPIASE_2"/>
    <property type="match status" value="1"/>
</dbReference>
<dbReference type="GO" id="GO:0003755">
    <property type="term" value="F:peptidyl-prolyl cis-trans isomerase activity"/>
    <property type="evidence" value="ECO:0007669"/>
    <property type="project" value="UniProtKB-KW"/>
</dbReference>
<dbReference type="PANTHER" id="PTHR47529">
    <property type="entry name" value="PEPTIDYL-PROLYL CIS-TRANS ISOMERASE D"/>
    <property type="match status" value="1"/>
</dbReference>